<organism evidence="1 2">
    <name type="scientific">Curtobacterium aetherium</name>
    <dbReference type="NCBI Taxonomy" id="2841594"/>
    <lineage>
        <taxon>Bacteria</taxon>
        <taxon>Bacillati</taxon>
        <taxon>Actinomycetota</taxon>
        <taxon>Actinomycetes</taxon>
        <taxon>Micrococcales</taxon>
        <taxon>Microbacteriaceae</taxon>
        <taxon>Curtobacterium</taxon>
    </lineage>
</organism>
<dbReference type="Proteomes" id="UP000681794">
    <property type="component" value="Chromosome"/>
</dbReference>
<keyword evidence="2" id="KW-1185">Reference proteome</keyword>
<evidence type="ECO:0000313" key="2">
    <source>
        <dbReference type="Proteomes" id="UP000681794"/>
    </source>
</evidence>
<reference evidence="1" key="1">
    <citation type="submission" date="2021-06" db="EMBL/GenBank/DDBJ databases">
        <authorList>
            <person name="Ellington A.J."/>
            <person name="Bryan N.C."/>
            <person name="Christner B.C."/>
            <person name="Reisch C.R."/>
        </authorList>
    </citation>
    <scope>NUCLEOTIDE SEQUENCE</scope>
    <source>
        <strain evidence="1">L6-1</strain>
    </source>
</reference>
<proteinExistence type="predicted"/>
<sequence>MHDRPTIHPHPATPAGRPGAVGDERCPGRFDRWHCGRERGHGGLHAAEEQEGRTTWNDTADGRALADL</sequence>
<protein>
    <submittedName>
        <fullName evidence="1">Uncharacterized protein</fullName>
    </submittedName>
</protein>
<name>A0ACD1E2E3_9MICO</name>
<evidence type="ECO:0000313" key="1">
    <source>
        <dbReference type="EMBL" id="QWS32947.1"/>
    </source>
</evidence>
<accession>A0ACD1E2E3</accession>
<dbReference type="EMBL" id="CP076544">
    <property type="protein sequence ID" value="QWS32947.1"/>
    <property type="molecule type" value="Genomic_DNA"/>
</dbReference>
<gene>
    <name evidence="1" type="ORF">KM842_11870</name>
</gene>